<reference evidence="2 3" key="1">
    <citation type="submission" date="2024-04" db="EMBL/GenBank/DDBJ databases">
        <title>Phyllosticta paracitricarpa is synonymous to the EU quarantine fungus P. citricarpa based on phylogenomic analyses.</title>
        <authorList>
            <consortium name="Lawrence Berkeley National Laboratory"/>
            <person name="Van Ingen-Buijs V.A."/>
            <person name="Van Westerhoven A.C."/>
            <person name="Haridas S."/>
            <person name="Skiadas P."/>
            <person name="Martin F."/>
            <person name="Groenewald J.Z."/>
            <person name="Crous P.W."/>
            <person name="Seidl M.F."/>
        </authorList>
    </citation>
    <scope>NUCLEOTIDE SEQUENCE [LARGE SCALE GENOMIC DNA]</scope>
    <source>
        <strain evidence="2 3">CBS 123374</strain>
    </source>
</reference>
<feature type="region of interest" description="Disordered" evidence="1">
    <location>
        <begin position="563"/>
        <end position="603"/>
    </location>
</feature>
<dbReference type="Proteomes" id="UP001492380">
    <property type="component" value="Unassembled WGS sequence"/>
</dbReference>
<evidence type="ECO:0000256" key="1">
    <source>
        <dbReference type="SAM" id="MobiDB-lite"/>
    </source>
</evidence>
<protein>
    <submittedName>
        <fullName evidence="2">Uncharacterized protein</fullName>
    </submittedName>
</protein>
<evidence type="ECO:0000313" key="3">
    <source>
        <dbReference type="Proteomes" id="UP001492380"/>
    </source>
</evidence>
<dbReference type="EMBL" id="JBBWRZ010000008">
    <property type="protein sequence ID" value="KAK8230447.1"/>
    <property type="molecule type" value="Genomic_DNA"/>
</dbReference>
<feature type="compositionally biased region" description="Polar residues" evidence="1">
    <location>
        <begin position="72"/>
        <end position="85"/>
    </location>
</feature>
<accession>A0ABR1YHR2</accession>
<feature type="region of interest" description="Disordered" evidence="1">
    <location>
        <begin position="640"/>
        <end position="708"/>
    </location>
</feature>
<name>A0ABR1YHR2_9PEZI</name>
<feature type="compositionally biased region" description="Gly residues" evidence="1">
    <location>
        <begin position="653"/>
        <end position="670"/>
    </location>
</feature>
<feature type="compositionally biased region" description="Low complexity" evidence="1">
    <location>
        <begin position="581"/>
        <end position="595"/>
    </location>
</feature>
<keyword evidence="3" id="KW-1185">Reference proteome</keyword>
<organism evidence="2 3">
    <name type="scientific">Phyllosticta capitalensis</name>
    <dbReference type="NCBI Taxonomy" id="121624"/>
    <lineage>
        <taxon>Eukaryota</taxon>
        <taxon>Fungi</taxon>
        <taxon>Dikarya</taxon>
        <taxon>Ascomycota</taxon>
        <taxon>Pezizomycotina</taxon>
        <taxon>Dothideomycetes</taxon>
        <taxon>Dothideomycetes incertae sedis</taxon>
        <taxon>Botryosphaeriales</taxon>
        <taxon>Phyllostictaceae</taxon>
        <taxon>Phyllosticta</taxon>
    </lineage>
</organism>
<feature type="region of interest" description="Disordered" evidence="1">
    <location>
        <begin position="173"/>
        <end position="198"/>
    </location>
</feature>
<feature type="compositionally biased region" description="Acidic residues" evidence="1">
    <location>
        <begin position="676"/>
        <end position="694"/>
    </location>
</feature>
<feature type="region of interest" description="Disordered" evidence="1">
    <location>
        <begin position="237"/>
        <end position="273"/>
    </location>
</feature>
<gene>
    <name evidence="2" type="ORF">HDK90DRAFT_556060</name>
</gene>
<sequence length="722" mass="77131">MHRELSNYTTTTRITKYLQSIATTLQYSIPPALGPSTWDRGLSYIAVHHAPNAASLRLLHLSHSAALASFSPSRPCSTNSPSHSSFPPVEPHPRAWSSSASTPQGSPVAAPSTLPNHDHVLLQPRVSALCALDYQQQQQPQHDALSPTPTFGLINVKPSDAKRRVLASADGGVAVDHATNPPNVGFPSTPRKPPSVATGRSLCSARRALIGTLCASPARPSHAVRQAQLFQDQDASPVQDEILGRPGGVPVDSFDYPDDSPTKLPSDDSWSDDRLYKDAPRTVRSNSSHLNKWLQNQYPSPNVEADLKTNMSELALSPGSRRLPNSFLGDRHNLDAPVNRNVREYDGAVANFTLSKIKTALQAHPEHVAALPAGMDAQLSHQLPVSHPSRPSLPPRETYVSGGLFPMSTLQTPDDQGMNLDSVHLPHRFKRASLAAGRHKPESPLQVDDDGTSPTKREPKRSRRLSSNPQLTAAALSAIAAIQGHHGSASSRTREDVLQSCALYSNGSDCDSSSLPSPSHFRSTLIHNNNSPATPLMPPATPHLLPVSSSPLLHPSSPHFIRSALRGAGPQPPMSPHLNGLSPLSTRPSSPSHSPLAPPPRRYVPPTRFSPTRHGLSPDVVLFRGDSVARAKLRERRLGRKREGSWGDESLFGGRGRGVPGTLDGEGGAQGVTVDSGEEADEEDEGEGEGEEEGGVPVAGVGCGQGAREGVDWVFGGEVARV</sequence>
<comment type="caution">
    <text evidence="2">The sequence shown here is derived from an EMBL/GenBank/DDBJ whole genome shotgun (WGS) entry which is preliminary data.</text>
</comment>
<evidence type="ECO:0000313" key="2">
    <source>
        <dbReference type="EMBL" id="KAK8230447.1"/>
    </source>
</evidence>
<feature type="compositionally biased region" description="Polar residues" evidence="1">
    <location>
        <begin position="96"/>
        <end position="105"/>
    </location>
</feature>
<feature type="region of interest" description="Disordered" evidence="1">
    <location>
        <begin position="70"/>
        <end position="116"/>
    </location>
</feature>
<proteinExistence type="predicted"/>
<feature type="region of interest" description="Disordered" evidence="1">
    <location>
        <begin position="382"/>
        <end position="421"/>
    </location>
</feature>
<feature type="region of interest" description="Disordered" evidence="1">
    <location>
        <begin position="434"/>
        <end position="469"/>
    </location>
</feature>